<dbReference type="Gene3D" id="3.30.420.40">
    <property type="match status" value="1"/>
</dbReference>
<dbReference type="InterPro" id="IPR003494">
    <property type="entry name" value="SHS2_FtsA"/>
</dbReference>
<evidence type="ECO:0000256" key="1">
    <source>
        <dbReference type="ARBA" id="ARBA00022475"/>
    </source>
</evidence>
<dbReference type="Pfam" id="PF02491">
    <property type="entry name" value="SHS2_FTSA"/>
    <property type="match status" value="1"/>
</dbReference>
<feature type="region of interest" description="Disordered" evidence="7">
    <location>
        <begin position="381"/>
        <end position="414"/>
    </location>
</feature>
<comment type="subunit">
    <text evidence="5">Self-interacts. Interacts with FtsZ.</text>
</comment>
<dbReference type="SUPFAM" id="SSF53067">
    <property type="entry name" value="Actin-like ATPase domain"/>
    <property type="match status" value="2"/>
</dbReference>
<dbReference type="InterPro" id="IPR020823">
    <property type="entry name" value="Cell_div_FtsA"/>
</dbReference>
<keyword evidence="2 5" id="KW-0132">Cell division</keyword>
<dbReference type="HAMAP" id="MF_02033">
    <property type="entry name" value="FtsA"/>
    <property type="match status" value="1"/>
</dbReference>
<dbReference type="PANTHER" id="PTHR32432">
    <property type="entry name" value="CELL DIVISION PROTEIN FTSA-RELATED"/>
    <property type="match status" value="1"/>
</dbReference>
<gene>
    <name evidence="5 9" type="primary">ftsA</name>
    <name evidence="9" type="ORF">H9982_05740</name>
</gene>
<organism evidence="9 10">
    <name type="scientific">Candidatus Barnesiella excrementipullorum</name>
    <dbReference type="NCBI Taxonomy" id="2838479"/>
    <lineage>
        <taxon>Bacteria</taxon>
        <taxon>Pseudomonadati</taxon>
        <taxon>Bacteroidota</taxon>
        <taxon>Bacteroidia</taxon>
        <taxon>Bacteroidales</taxon>
        <taxon>Barnesiellaceae</taxon>
        <taxon>Barnesiella</taxon>
    </lineage>
</organism>
<protein>
    <recommendedName>
        <fullName evidence="5 6">Cell division protein FtsA</fullName>
    </recommendedName>
</protein>
<dbReference type="EMBL" id="DXFB01000150">
    <property type="protein sequence ID" value="HIX45703.1"/>
    <property type="molecule type" value="Genomic_DNA"/>
</dbReference>
<evidence type="ECO:0000256" key="2">
    <source>
        <dbReference type="ARBA" id="ARBA00022618"/>
    </source>
</evidence>
<dbReference type="GO" id="GO:0009898">
    <property type="term" value="C:cytoplasmic side of plasma membrane"/>
    <property type="evidence" value="ECO:0007669"/>
    <property type="project" value="UniProtKB-UniRule"/>
</dbReference>
<evidence type="ECO:0000313" key="9">
    <source>
        <dbReference type="EMBL" id="HIX45703.1"/>
    </source>
</evidence>
<dbReference type="Pfam" id="PF14450">
    <property type="entry name" value="FtsA"/>
    <property type="match status" value="1"/>
</dbReference>
<evidence type="ECO:0000256" key="7">
    <source>
        <dbReference type="SAM" id="MobiDB-lite"/>
    </source>
</evidence>
<keyword evidence="3 5" id="KW-0472">Membrane</keyword>
<dbReference type="NCBIfam" id="TIGR01174">
    <property type="entry name" value="ftsA"/>
    <property type="match status" value="1"/>
</dbReference>
<evidence type="ECO:0000256" key="5">
    <source>
        <dbReference type="HAMAP-Rule" id="MF_02033"/>
    </source>
</evidence>
<name>A0A9D1VSD1_9BACT</name>
<evidence type="ECO:0000256" key="4">
    <source>
        <dbReference type="ARBA" id="ARBA00023306"/>
    </source>
</evidence>
<dbReference type="Gene3D" id="3.30.1490.110">
    <property type="match status" value="1"/>
</dbReference>
<sequence>MKGYTIAIELGSSKIVAIAGSRNGEGKLTVEAIEEENVTNIIKRGCVQNIEDVYSYVKRLKTKLENRLAPAKIIRTYVGIGGVSAFAEDKTTSKTFHEDSIINETHILKLKEECRSLISSATDVLAIVPVKYIVDGRAVENPIGTTGTSIEAHYKVVTAKPVLRRNIVRSIAERLKLNIVDYIPSALATADVVLTSEERTLGCLLVDFGAETTTVSIYKNNALVWLETLPMGGRNITRDIASLNLIDSEAEHLKIASGMAKGFKSENNVRLKFEGDGMVEIDLAKLSSVVEARSEEIMANIEEQIKRAGLSRKDLSAGAVVVGGAAKMRGWMELLEERIGMKARFATLSKEIQVANKEYARVNDYLQAVGLLYAVNGNCTETPPPVFPEDEDPEEEQNIPVEEPGEESAQKDGWLKRVRKRFTKFINEGETEEEKNED</sequence>
<dbReference type="AlphaFoldDB" id="A0A9D1VSD1"/>
<evidence type="ECO:0000256" key="6">
    <source>
        <dbReference type="PIRNR" id="PIRNR003101"/>
    </source>
</evidence>
<dbReference type="SMART" id="SM00842">
    <property type="entry name" value="FtsA"/>
    <property type="match status" value="1"/>
</dbReference>
<dbReference type="GO" id="GO:0032153">
    <property type="term" value="C:cell division site"/>
    <property type="evidence" value="ECO:0007669"/>
    <property type="project" value="UniProtKB-UniRule"/>
</dbReference>
<proteinExistence type="inferred from homology"/>
<keyword evidence="4 5" id="KW-0131">Cell cycle</keyword>
<reference evidence="9" key="1">
    <citation type="journal article" date="2021" name="PeerJ">
        <title>Extensive microbial diversity within the chicken gut microbiome revealed by metagenomics and culture.</title>
        <authorList>
            <person name="Gilroy R."/>
            <person name="Ravi A."/>
            <person name="Getino M."/>
            <person name="Pursley I."/>
            <person name="Horton D.L."/>
            <person name="Alikhan N.F."/>
            <person name="Baker D."/>
            <person name="Gharbi K."/>
            <person name="Hall N."/>
            <person name="Watson M."/>
            <person name="Adriaenssens E.M."/>
            <person name="Foster-Nyarko E."/>
            <person name="Jarju S."/>
            <person name="Secka A."/>
            <person name="Antonio M."/>
            <person name="Oren A."/>
            <person name="Chaudhuri R.R."/>
            <person name="La Ragione R."/>
            <person name="Hildebrand F."/>
            <person name="Pallen M.J."/>
        </authorList>
    </citation>
    <scope>NUCLEOTIDE SEQUENCE</scope>
    <source>
        <strain evidence="9">ChiHjej12B11-16260</strain>
    </source>
</reference>
<dbReference type="InterPro" id="IPR043129">
    <property type="entry name" value="ATPase_NBD"/>
</dbReference>
<feature type="domain" description="SHS2" evidence="8">
    <location>
        <begin position="5"/>
        <end position="193"/>
    </location>
</feature>
<comment type="function">
    <text evidence="5 6">Cell division protein that is involved in the assembly of the Z ring. May serve as a membrane anchor for the Z ring.</text>
</comment>
<dbReference type="PIRSF" id="PIRSF003101">
    <property type="entry name" value="FtsA"/>
    <property type="match status" value="1"/>
</dbReference>
<dbReference type="Proteomes" id="UP000824246">
    <property type="component" value="Unassembled WGS sequence"/>
</dbReference>
<dbReference type="PANTHER" id="PTHR32432:SF4">
    <property type="entry name" value="CELL DIVISION PROTEIN FTSA"/>
    <property type="match status" value="1"/>
</dbReference>
<feature type="compositionally biased region" description="Acidic residues" evidence="7">
    <location>
        <begin position="388"/>
        <end position="397"/>
    </location>
</feature>
<dbReference type="GO" id="GO:0043093">
    <property type="term" value="P:FtsZ-dependent cytokinesis"/>
    <property type="evidence" value="ECO:0007669"/>
    <property type="project" value="UniProtKB-UniRule"/>
</dbReference>
<evidence type="ECO:0000259" key="8">
    <source>
        <dbReference type="SMART" id="SM00842"/>
    </source>
</evidence>
<reference evidence="9" key="2">
    <citation type="submission" date="2021-04" db="EMBL/GenBank/DDBJ databases">
        <authorList>
            <person name="Gilroy R."/>
        </authorList>
    </citation>
    <scope>NUCLEOTIDE SEQUENCE</scope>
    <source>
        <strain evidence="9">ChiHjej12B11-16260</strain>
    </source>
</reference>
<accession>A0A9D1VSD1</accession>
<comment type="similarity">
    <text evidence="5 6">Belongs to the FtsA/MreB family.</text>
</comment>
<evidence type="ECO:0000313" key="10">
    <source>
        <dbReference type="Proteomes" id="UP000824246"/>
    </source>
</evidence>
<keyword evidence="1 5" id="KW-1003">Cell membrane</keyword>
<dbReference type="InterPro" id="IPR050696">
    <property type="entry name" value="FtsA/MreB"/>
</dbReference>
<evidence type="ECO:0000256" key="3">
    <source>
        <dbReference type="ARBA" id="ARBA00023136"/>
    </source>
</evidence>
<comment type="subcellular location">
    <subcellularLocation>
        <location evidence="5">Cell membrane</location>
        <topology evidence="5">Peripheral membrane protein</topology>
        <orientation evidence="5">Cytoplasmic side</orientation>
    </subcellularLocation>
    <text evidence="5">Localizes to the Z ring in an FtsZ-dependent manner. Targeted to the membrane through a conserved C-terminal amphipathic helix.</text>
</comment>
<comment type="caution">
    <text evidence="9">The sequence shown here is derived from an EMBL/GenBank/DDBJ whole genome shotgun (WGS) entry which is preliminary data.</text>
</comment>